<proteinExistence type="predicted"/>
<protein>
    <submittedName>
        <fullName evidence="2">DUF4934 domain-containing protein</fullName>
    </submittedName>
</protein>
<dbReference type="AlphaFoldDB" id="A0A9D2GX13"/>
<dbReference type="PROSITE" id="PS51257">
    <property type="entry name" value="PROKAR_LIPOPROTEIN"/>
    <property type="match status" value="1"/>
</dbReference>
<evidence type="ECO:0000313" key="2">
    <source>
        <dbReference type="EMBL" id="HIZ90811.1"/>
    </source>
</evidence>
<gene>
    <name evidence="2" type="ORF">H9807_01610</name>
</gene>
<dbReference type="EMBL" id="DXAV01000015">
    <property type="protein sequence ID" value="HIZ90811.1"/>
    <property type="molecule type" value="Genomic_DNA"/>
</dbReference>
<reference evidence="2" key="2">
    <citation type="submission" date="2021-04" db="EMBL/GenBank/DDBJ databases">
        <authorList>
            <person name="Gilroy R."/>
        </authorList>
    </citation>
    <scope>NUCLEOTIDE SEQUENCE</scope>
    <source>
        <strain evidence="2">CHK118-2852</strain>
    </source>
</reference>
<dbReference type="Pfam" id="PF16288">
    <property type="entry name" value="DUF4934"/>
    <property type="match status" value="1"/>
</dbReference>
<accession>A0A9D2GX13</accession>
<dbReference type="InterPro" id="IPR032559">
    <property type="entry name" value="DUF4933"/>
</dbReference>
<reference evidence="2" key="1">
    <citation type="journal article" date="2021" name="PeerJ">
        <title>Extensive microbial diversity within the chicken gut microbiome revealed by metagenomics and culture.</title>
        <authorList>
            <person name="Gilroy R."/>
            <person name="Ravi A."/>
            <person name="Getino M."/>
            <person name="Pursley I."/>
            <person name="Horton D.L."/>
            <person name="Alikhan N.F."/>
            <person name="Baker D."/>
            <person name="Gharbi K."/>
            <person name="Hall N."/>
            <person name="Watson M."/>
            <person name="Adriaenssens E.M."/>
            <person name="Foster-Nyarko E."/>
            <person name="Jarju S."/>
            <person name="Secka A."/>
            <person name="Antonio M."/>
            <person name="Oren A."/>
            <person name="Chaudhuri R.R."/>
            <person name="La Ragione R."/>
            <person name="Hildebrand F."/>
            <person name="Pallen M.J."/>
        </authorList>
    </citation>
    <scope>NUCLEOTIDE SEQUENCE</scope>
    <source>
        <strain evidence="2">CHK118-2852</strain>
    </source>
</reference>
<evidence type="ECO:0000313" key="3">
    <source>
        <dbReference type="Proteomes" id="UP000824108"/>
    </source>
</evidence>
<organism evidence="2 3">
    <name type="scientific">Candidatus Bacteroides merdavium</name>
    <dbReference type="NCBI Taxonomy" id="2838472"/>
    <lineage>
        <taxon>Bacteria</taxon>
        <taxon>Pseudomonadati</taxon>
        <taxon>Bacteroidota</taxon>
        <taxon>Bacteroidia</taxon>
        <taxon>Bacteroidales</taxon>
        <taxon>Bacteroidaceae</taxon>
        <taxon>Bacteroides</taxon>
    </lineage>
</organism>
<name>A0A9D2GX13_9BACE</name>
<dbReference type="Pfam" id="PF16287">
    <property type="entry name" value="DUF4933"/>
    <property type="match status" value="1"/>
</dbReference>
<dbReference type="Proteomes" id="UP000824108">
    <property type="component" value="Unassembled WGS sequence"/>
</dbReference>
<evidence type="ECO:0000259" key="1">
    <source>
        <dbReference type="Pfam" id="PF16288"/>
    </source>
</evidence>
<comment type="caution">
    <text evidence="2">The sequence shown here is derived from an EMBL/GenBank/DDBJ whole genome shotgun (WGS) entry which is preliminary data.</text>
</comment>
<sequence>MKSYSLLQTAASCLLATTLLSCQADKSKSNGIERIAIESAFEHPMELKASDCFSRVRYIPLETSDSCLIGDNPQLKVTRDYIIVMTRQKQCLLFDKQSGKFLRSIGHTGDAPGACRELYGWLNEASGRLHFPAIHYQTSAVYDLDNRFIGLQKEIPAPPAGSISPLEYDYLDKQTTLVHAYASETTPDRIVLIRDTTVVVSFPTHGEPAGEHVPQLGISTGAFSIETEETGGHTAYIIVEDGKCSSVSLKEHGPFWHLDGQAFIKVHFNDTIYSVTAQGLQPVRLLDFGSYRWDMDDRYRLHKDNGLFPLCFMENKRILLFRFCQHLYHPKTRKAYNAIYDKETGITRIARYNKGITDDLTHFLPLQPSTSNADGEFAQLLQPHEIHSWFEEHPQADRLPAEVKRLQQLGEEDNPVVVLMQ</sequence>
<feature type="domain" description="DUF4934" evidence="1">
    <location>
        <begin position="47"/>
        <end position="128"/>
    </location>
</feature>
<dbReference type="InterPro" id="IPR032558">
    <property type="entry name" value="DUF4934"/>
</dbReference>